<dbReference type="InterPro" id="IPR000922">
    <property type="entry name" value="Lectin_gal-bd_dom"/>
</dbReference>
<dbReference type="SMART" id="SM00034">
    <property type="entry name" value="CLECT"/>
    <property type="match status" value="1"/>
</dbReference>
<keyword evidence="3" id="KW-0732">Signal</keyword>
<evidence type="ECO:0000256" key="3">
    <source>
        <dbReference type="SAM" id="SignalP"/>
    </source>
</evidence>
<dbReference type="InterPro" id="IPR016186">
    <property type="entry name" value="C-type_lectin-like/link_sf"/>
</dbReference>
<evidence type="ECO:0000313" key="6">
    <source>
        <dbReference type="EMBL" id="TNN87598.1"/>
    </source>
</evidence>
<dbReference type="Gene3D" id="2.60.120.740">
    <property type="match status" value="1"/>
</dbReference>
<dbReference type="Gene3D" id="3.10.100.10">
    <property type="entry name" value="Mannose-Binding Protein A, subunit A"/>
    <property type="match status" value="1"/>
</dbReference>
<dbReference type="EMBL" id="SRLO01000010">
    <property type="protein sequence ID" value="TNN87598.1"/>
    <property type="molecule type" value="Genomic_DNA"/>
</dbReference>
<feature type="domain" description="C-type lectin" evidence="4">
    <location>
        <begin position="36"/>
        <end position="156"/>
    </location>
</feature>
<organism evidence="6 7">
    <name type="scientific">Liparis tanakae</name>
    <name type="common">Tanaka's snailfish</name>
    <dbReference type="NCBI Taxonomy" id="230148"/>
    <lineage>
        <taxon>Eukaryota</taxon>
        <taxon>Metazoa</taxon>
        <taxon>Chordata</taxon>
        <taxon>Craniata</taxon>
        <taxon>Vertebrata</taxon>
        <taxon>Euteleostomi</taxon>
        <taxon>Actinopterygii</taxon>
        <taxon>Neopterygii</taxon>
        <taxon>Teleostei</taxon>
        <taxon>Neoteleostei</taxon>
        <taxon>Acanthomorphata</taxon>
        <taxon>Eupercaria</taxon>
        <taxon>Perciformes</taxon>
        <taxon>Cottioidei</taxon>
        <taxon>Cottales</taxon>
        <taxon>Liparidae</taxon>
        <taxon>Liparis</taxon>
    </lineage>
</organism>
<gene>
    <name evidence="6" type="primary">Pkd1l2_1</name>
    <name evidence="6" type="ORF">EYF80_002315</name>
</gene>
<feature type="chain" id="PRO_5021185510" evidence="3">
    <location>
        <begin position="21"/>
        <end position="466"/>
    </location>
</feature>
<name>A0A4Z2JD73_9TELE</name>
<evidence type="ECO:0000256" key="1">
    <source>
        <dbReference type="ARBA" id="ARBA00022734"/>
    </source>
</evidence>
<feature type="domain" description="SUEL-type lectin" evidence="5">
    <location>
        <begin position="164"/>
        <end position="256"/>
    </location>
</feature>
<dbReference type="AlphaFoldDB" id="A0A4Z2JD73"/>
<dbReference type="InterPro" id="IPR016187">
    <property type="entry name" value="CTDL_fold"/>
</dbReference>
<evidence type="ECO:0000259" key="4">
    <source>
        <dbReference type="PROSITE" id="PS50041"/>
    </source>
</evidence>
<reference evidence="6 7" key="1">
    <citation type="submission" date="2019-03" db="EMBL/GenBank/DDBJ databases">
        <title>First draft genome of Liparis tanakae, snailfish: a comprehensive survey of snailfish specific genes.</title>
        <authorList>
            <person name="Kim W."/>
            <person name="Song I."/>
            <person name="Jeong J.-H."/>
            <person name="Kim D."/>
            <person name="Kim S."/>
            <person name="Ryu S."/>
            <person name="Song J.Y."/>
            <person name="Lee S.K."/>
        </authorList>
    </citation>
    <scope>NUCLEOTIDE SEQUENCE [LARGE SCALE GENOMIC DNA]</scope>
    <source>
        <tissue evidence="6">Muscle</tissue>
    </source>
</reference>
<dbReference type="InterPro" id="IPR001304">
    <property type="entry name" value="C-type_lectin-like"/>
</dbReference>
<evidence type="ECO:0000259" key="5">
    <source>
        <dbReference type="PROSITE" id="PS50228"/>
    </source>
</evidence>
<dbReference type="Pfam" id="PF00059">
    <property type="entry name" value="Lectin_C"/>
    <property type="match status" value="1"/>
</dbReference>
<dbReference type="Proteomes" id="UP000314294">
    <property type="component" value="Unassembled WGS sequence"/>
</dbReference>
<keyword evidence="1" id="KW-0430">Lectin</keyword>
<comment type="caution">
    <text evidence="6">The sequence shown here is derived from an EMBL/GenBank/DDBJ whole genome shotgun (WGS) entry which is preliminary data.</text>
</comment>
<dbReference type="PANTHER" id="PTHR46780">
    <property type="entry name" value="PROTEIN EVA-1"/>
    <property type="match status" value="1"/>
</dbReference>
<dbReference type="CDD" id="cd00037">
    <property type="entry name" value="CLECT"/>
    <property type="match status" value="1"/>
</dbReference>
<proteinExistence type="predicted"/>
<evidence type="ECO:0000313" key="7">
    <source>
        <dbReference type="Proteomes" id="UP000314294"/>
    </source>
</evidence>
<dbReference type="PROSITE" id="PS50228">
    <property type="entry name" value="SUEL_LECTIN"/>
    <property type="match status" value="1"/>
</dbReference>
<dbReference type="OrthoDB" id="10264154at2759"/>
<dbReference type="CDD" id="cd22831">
    <property type="entry name" value="Gal_Rha_Lectin_PKD1L2"/>
    <property type="match status" value="1"/>
</dbReference>
<keyword evidence="7" id="KW-1185">Reference proteome</keyword>
<dbReference type="SUPFAM" id="SSF56436">
    <property type="entry name" value="C-type lectin-like"/>
    <property type="match status" value="1"/>
</dbReference>
<dbReference type="GO" id="GO:0030246">
    <property type="term" value="F:carbohydrate binding"/>
    <property type="evidence" value="ECO:0007669"/>
    <property type="project" value="UniProtKB-KW"/>
</dbReference>
<feature type="signal peptide" evidence="3">
    <location>
        <begin position="1"/>
        <end position="20"/>
    </location>
</feature>
<protein>
    <submittedName>
        <fullName evidence="6">Polycystic kidney disease protein 1-like 2</fullName>
    </submittedName>
</protein>
<keyword evidence="2" id="KW-0677">Repeat</keyword>
<accession>A0A4Z2JD73</accession>
<sequence length="466" mass="50327">MESTVFPSLTLMVLFLTCSAQEDAEALSCPESQESFDGSCYEFVGRQRSFLSAQGWCEQGAGHLAFILNDETQQFLQRHLDPEKDWWLGLAPAAPNLTLESATEGSLAWLEGSDVSYSNWLNTPDAQAACGHILRRSGFQWEAAGNCSQELNFICQYDSGRSIACDGQNATLQCGSGQVVEIDDSFYGRKTIHYCRSKRAASPTSFQEECSWMDVMDSVKARCHSLQACQASVDLSSFGEPCPLLGSYLSVEYTCKHVENGIALHNITLSEGVVEKLGHGCHNLTLTASNGVTAHTVATDLKLCLLEPIEGLRASVIAEEDVCPDSTDLTIGVSLERGAPAELIFTLTGASDALSENRDMLNGSLQAYTFSSPLEGLLKLTLRAANALSTSDVDVDLENILQACQNHSDVSPDNDGNTLREQMLTKMTTILLASPSNTSQGVQVTARAVAGLTRRPDELSIAAQVQ</sequence>
<evidence type="ECO:0000256" key="2">
    <source>
        <dbReference type="ARBA" id="ARBA00022737"/>
    </source>
</evidence>
<dbReference type="Pfam" id="PF02140">
    <property type="entry name" value="SUEL_Lectin"/>
    <property type="match status" value="1"/>
</dbReference>
<dbReference type="InterPro" id="IPR043159">
    <property type="entry name" value="Lectin_gal-bd_sf"/>
</dbReference>
<dbReference type="PROSITE" id="PS50041">
    <property type="entry name" value="C_TYPE_LECTIN_2"/>
    <property type="match status" value="1"/>
</dbReference>